<accession>A0ABT7BL35</accession>
<reference evidence="1 2" key="1">
    <citation type="submission" date="2023-01" db="EMBL/GenBank/DDBJ databases">
        <title>Novel diversity within Roseofilum (Cyanobacteria; Desertifilaceae) from marine benthic mats with descriptions of four novel species.</title>
        <authorList>
            <person name="Wang Y."/>
            <person name="Berthold D.E."/>
            <person name="Hu J."/>
            <person name="Lefler F.W."/>
            <person name="Laughinghouse H.D. IV."/>
        </authorList>
    </citation>
    <scope>NUCLEOTIDE SEQUENCE [LARGE SCALE GENOMIC DNA]</scope>
    <source>
        <strain evidence="1 2">BLCC-M91</strain>
    </source>
</reference>
<sequence>MDKSQFHQRLQTLKDSAPERYEILLSFLAGQTAKDIAQAKHLADGTVRKHLSEVYKHFQIAGKGSKQPKLLSLFIQHNPEMVAEDHPLRAKIQKERPIPSSSGVLSVDSPLYVWRNIQDRIEQEFRNLPYDQRLLLRIKGAQGLGKSSLLLRIEEWLSTELKHQVARIDLSNLEDTVFEDLETFLYNFAYIVTQAFGCNSDGLDDFWQKKIAVGIRCTDYLEAYVFSQIPDPKTLIIDGVDRVIGLEPIQSPFLQLLRSWHEQHMKKVSRDQQLVFPHLLLAYSSEPYAQYELSGSPLDNVGLPLELHEFNDSQIESLAKKYDLKWKKQEVLQLKDWLGGYPELLNHAFYHIKQKGLNLNEFLDKVKQPDSPLIGHLQKKLSLLQDHPKLAQCFEQILQGQPCVNEFAKFQLEKAGLIKIENGQYQVRCRLYQEYFQEHRPVNHED</sequence>
<dbReference type="Pfam" id="PF14516">
    <property type="entry name" value="AAA_35"/>
    <property type="match status" value="1"/>
</dbReference>
<evidence type="ECO:0000313" key="2">
    <source>
        <dbReference type="Proteomes" id="UP001231370"/>
    </source>
</evidence>
<dbReference type="Gene3D" id="1.10.10.10">
    <property type="entry name" value="Winged helix-like DNA-binding domain superfamily/Winged helix DNA-binding domain"/>
    <property type="match status" value="1"/>
</dbReference>
<protein>
    <submittedName>
        <fullName evidence="1">AAA-like domain-containing protein</fullName>
    </submittedName>
</protein>
<dbReference type="InterPro" id="IPR016032">
    <property type="entry name" value="Sig_transdc_resp-reg_C-effctor"/>
</dbReference>
<evidence type="ECO:0000313" key="1">
    <source>
        <dbReference type="EMBL" id="MDJ1179906.1"/>
    </source>
</evidence>
<dbReference type="RefSeq" id="WP_283763208.1">
    <property type="nucleotide sequence ID" value="NZ_JAQPOK010000097.1"/>
</dbReference>
<dbReference type="SUPFAM" id="SSF52540">
    <property type="entry name" value="P-loop containing nucleoside triphosphate hydrolases"/>
    <property type="match status" value="1"/>
</dbReference>
<gene>
    <name evidence="1" type="ORF">PJF56_13625</name>
</gene>
<name>A0ABT7BL35_9CYAN</name>
<keyword evidence="2" id="KW-1185">Reference proteome</keyword>
<organism evidence="1 2">
    <name type="scientific">Roseofilum halophilum BLCC-M91</name>
    <dbReference type="NCBI Taxonomy" id="3022259"/>
    <lineage>
        <taxon>Bacteria</taxon>
        <taxon>Bacillati</taxon>
        <taxon>Cyanobacteriota</taxon>
        <taxon>Cyanophyceae</taxon>
        <taxon>Desertifilales</taxon>
        <taxon>Desertifilaceae</taxon>
        <taxon>Roseofilum</taxon>
        <taxon>Roseofilum halophilum</taxon>
    </lineage>
</organism>
<dbReference type="InterPro" id="IPR036388">
    <property type="entry name" value="WH-like_DNA-bd_sf"/>
</dbReference>
<dbReference type="InterPro" id="IPR027417">
    <property type="entry name" value="P-loop_NTPase"/>
</dbReference>
<dbReference type="SUPFAM" id="SSF46894">
    <property type="entry name" value="C-terminal effector domain of the bipartite response regulators"/>
    <property type="match status" value="1"/>
</dbReference>
<proteinExistence type="predicted"/>
<dbReference type="Proteomes" id="UP001231370">
    <property type="component" value="Unassembled WGS sequence"/>
</dbReference>
<dbReference type="EMBL" id="JAQPOK010000097">
    <property type="protein sequence ID" value="MDJ1179906.1"/>
    <property type="molecule type" value="Genomic_DNA"/>
</dbReference>
<comment type="caution">
    <text evidence="1">The sequence shown here is derived from an EMBL/GenBank/DDBJ whole genome shotgun (WGS) entry which is preliminary data.</text>
</comment>